<evidence type="ECO:0000256" key="2">
    <source>
        <dbReference type="ARBA" id="ARBA00009825"/>
    </source>
</evidence>
<name>D8QU56_SELML</name>
<dbReference type="EMBL" id="GL377567">
    <property type="protein sequence ID" value="EFJ35807.1"/>
    <property type="molecule type" value="Genomic_DNA"/>
</dbReference>
<comment type="subunit">
    <text evidence="6">Component of the oligosaccharyltransferase (OST) complex.</text>
</comment>
<dbReference type="AlphaFoldDB" id="D8QU56"/>
<accession>D8QU56</accession>
<dbReference type="OMA" id="QAYSPPI"/>
<dbReference type="Pfam" id="PF05251">
    <property type="entry name" value="Ost5"/>
    <property type="match status" value="1"/>
</dbReference>
<dbReference type="InParanoid" id="D8QU56"/>
<comment type="subcellular location">
    <subcellularLocation>
        <location evidence="1 6">Membrane</location>
        <topology evidence="1 6">Multi-pass membrane protein</topology>
    </subcellularLocation>
</comment>
<dbReference type="HOGENOM" id="CLU_180449_1_0_1"/>
<dbReference type="FunCoup" id="D8QU56">
    <property type="interactions" value="1765"/>
</dbReference>
<dbReference type="GO" id="GO:0006487">
    <property type="term" value="P:protein N-linked glycosylation"/>
    <property type="evidence" value="ECO:0007669"/>
    <property type="project" value="UniProtKB-UniRule"/>
</dbReference>
<gene>
    <name evidence="7" type="ORF">SELMODRAFT_141036</name>
</gene>
<evidence type="ECO:0000256" key="5">
    <source>
        <dbReference type="ARBA" id="ARBA00023136"/>
    </source>
</evidence>
<dbReference type="OrthoDB" id="18408at2759"/>
<organism evidence="8">
    <name type="scientific">Selaginella moellendorffii</name>
    <name type="common">Spikemoss</name>
    <dbReference type="NCBI Taxonomy" id="88036"/>
    <lineage>
        <taxon>Eukaryota</taxon>
        <taxon>Viridiplantae</taxon>
        <taxon>Streptophyta</taxon>
        <taxon>Embryophyta</taxon>
        <taxon>Tracheophyta</taxon>
        <taxon>Lycopodiopsida</taxon>
        <taxon>Selaginellales</taxon>
        <taxon>Selaginellaceae</taxon>
        <taxon>Selaginella</taxon>
    </lineage>
</organism>
<dbReference type="InterPro" id="IPR007915">
    <property type="entry name" value="TMEM258/Ost5"/>
</dbReference>
<dbReference type="PANTHER" id="PTHR13636">
    <property type="entry name" value="TRANSMEMBRANE PROTEIN 258"/>
    <property type="match status" value="1"/>
</dbReference>
<dbReference type="GO" id="GO:0005789">
    <property type="term" value="C:endoplasmic reticulum membrane"/>
    <property type="evidence" value="ECO:0000318"/>
    <property type="project" value="GO_Central"/>
</dbReference>
<evidence type="ECO:0000313" key="7">
    <source>
        <dbReference type="EMBL" id="EFJ35807.1"/>
    </source>
</evidence>
<evidence type="ECO:0000256" key="6">
    <source>
        <dbReference type="RuleBase" id="RU367008"/>
    </source>
</evidence>
<comment type="similarity">
    <text evidence="2 6">Belongs to the OST5 family.</text>
</comment>
<evidence type="ECO:0000313" key="8">
    <source>
        <dbReference type="Proteomes" id="UP000001514"/>
    </source>
</evidence>
<feature type="transmembrane region" description="Helical" evidence="6">
    <location>
        <begin position="12"/>
        <end position="38"/>
    </location>
</feature>
<dbReference type="Gramene" id="EFJ35807">
    <property type="protein sequence ID" value="EFJ35807"/>
    <property type="gene ID" value="SELMODRAFT_141036"/>
</dbReference>
<proteinExistence type="inferred from homology"/>
<protein>
    <recommendedName>
        <fullName evidence="6">Dolichyl-diphosphooligosaccharide-protein glycosyltransferase subunit OST5</fullName>
    </recommendedName>
</protein>
<dbReference type="STRING" id="88036.D8QU56"/>
<keyword evidence="8" id="KW-1185">Reference proteome</keyword>
<evidence type="ECO:0000256" key="1">
    <source>
        <dbReference type="ARBA" id="ARBA00004141"/>
    </source>
</evidence>
<feature type="transmembrane region" description="Helical" evidence="6">
    <location>
        <begin position="50"/>
        <end position="74"/>
    </location>
</feature>
<reference evidence="7 8" key="1">
    <citation type="journal article" date="2011" name="Science">
        <title>The Selaginella genome identifies genetic changes associated with the evolution of vascular plants.</title>
        <authorList>
            <person name="Banks J.A."/>
            <person name="Nishiyama T."/>
            <person name="Hasebe M."/>
            <person name="Bowman J.L."/>
            <person name="Gribskov M."/>
            <person name="dePamphilis C."/>
            <person name="Albert V.A."/>
            <person name="Aono N."/>
            <person name="Aoyama T."/>
            <person name="Ambrose B.A."/>
            <person name="Ashton N.W."/>
            <person name="Axtell M.J."/>
            <person name="Barker E."/>
            <person name="Barker M.S."/>
            <person name="Bennetzen J.L."/>
            <person name="Bonawitz N.D."/>
            <person name="Chapple C."/>
            <person name="Cheng C."/>
            <person name="Correa L.G."/>
            <person name="Dacre M."/>
            <person name="DeBarry J."/>
            <person name="Dreyer I."/>
            <person name="Elias M."/>
            <person name="Engstrom E.M."/>
            <person name="Estelle M."/>
            <person name="Feng L."/>
            <person name="Finet C."/>
            <person name="Floyd S.K."/>
            <person name="Frommer W.B."/>
            <person name="Fujita T."/>
            <person name="Gramzow L."/>
            <person name="Gutensohn M."/>
            <person name="Harholt J."/>
            <person name="Hattori M."/>
            <person name="Heyl A."/>
            <person name="Hirai T."/>
            <person name="Hiwatashi Y."/>
            <person name="Ishikawa M."/>
            <person name="Iwata M."/>
            <person name="Karol K.G."/>
            <person name="Koehler B."/>
            <person name="Kolukisaoglu U."/>
            <person name="Kubo M."/>
            <person name="Kurata T."/>
            <person name="Lalonde S."/>
            <person name="Li K."/>
            <person name="Li Y."/>
            <person name="Litt A."/>
            <person name="Lyons E."/>
            <person name="Manning G."/>
            <person name="Maruyama T."/>
            <person name="Michael T.P."/>
            <person name="Mikami K."/>
            <person name="Miyazaki S."/>
            <person name="Morinaga S."/>
            <person name="Murata T."/>
            <person name="Mueller-Roeber B."/>
            <person name="Nelson D.R."/>
            <person name="Obara M."/>
            <person name="Oguri Y."/>
            <person name="Olmstead R.G."/>
            <person name="Onodera N."/>
            <person name="Petersen B.L."/>
            <person name="Pils B."/>
            <person name="Prigge M."/>
            <person name="Rensing S.A."/>
            <person name="Riano-Pachon D.M."/>
            <person name="Roberts A.W."/>
            <person name="Sato Y."/>
            <person name="Scheller H.V."/>
            <person name="Schulz B."/>
            <person name="Schulz C."/>
            <person name="Shakirov E.V."/>
            <person name="Shibagaki N."/>
            <person name="Shinohara N."/>
            <person name="Shippen D.E."/>
            <person name="Soerensen I."/>
            <person name="Sotooka R."/>
            <person name="Sugimoto N."/>
            <person name="Sugita M."/>
            <person name="Sumikawa N."/>
            <person name="Tanurdzic M."/>
            <person name="Theissen G."/>
            <person name="Ulvskov P."/>
            <person name="Wakazuki S."/>
            <person name="Weng J.K."/>
            <person name="Willats W.W."/>
            <person name="Wipf D."/>
            <person name="Wolf P.G."/>
            <person name="Yang L."/>
            <person name="Zimmer A.D."/>
            <person name="Zhu Q."/>
            <person name="Mitros T."/>
            <person name="Hellsten U."/>
            <person name="Loque D."/>
            <person name="Otillar R."/>
            <person name="Salamov A."/>
            <person name="Schmutz J."/>
            <person name="Shapiro H."/>
            <person name="Lindquist E."/>
            <person name="Lucas S."/>
            <person name="Rokhsar D."/>
            <person name="Grigoriev I.V."/>
        </authorList>
    </citation>
    <scope>NUCLEOTIDE SEQUENCE [LARGE SCALE GENOMIC DNA]</scope>
</reference>
<dbReference type="GO" id="GO:0034976">
    <property type="term" value="P:response to endoplasmic reticulum stress"/>
    <property type="evidence" value="ECO:0000318"/>
    <property type="project" value="GO_Central"/>
</dbReference>
<keyword evidence="4 6" id="KW-1133">Transmembrane helix</keyword>
<dbReference type="eggNOG" id="KOG4452">
    <property type="taxonomic scope" value="Eukaryota"/>
</dbReference>
<dbReference type="GO" id="GO:0062062">
    <property type="term" value="F:oligosaccharyltransferase complex binding"/>
    <property type="evidence" value="ECO:0000318"/>
    <property type="project" value="GO_Central"/>
</dbReference>
<keyword evidence="3 6" id="KW-0812">Transmembrane</keyword>
<keyword evidence="5 6" id="KW-0472">Membrane</keyword>
<dbReference type="GO" id="GO:0008250">
    <property type="term" value="C:oligosaccharyltransferase complex"/>
    <property type="evidence" value="ECO:0007669"/>
    <property type="project" value="UniProtKB-UniRule"/>
</dbReference>
<evidence type="ECO:0000256" key="3">
    <source>
        <dbReference type="ARBA" id="ARBA00022692"/>
    </source>
</evidence>
<comment type="function">
    <text evidence="6">Subunit of the oligosaccharyl transferase (OST) complex that catalyzes the initial transfer of a defined glycan (Glc(3)Man(9)GlcNAc(2) in eukaryotes) from the lipid carrier dolichol-pyrophosphate to an asparagine residue within an Asn-X-Ser/Thr consensus motif in nascent polypeptide chains, the first step in protein N-glycosylation. N-glycosylation occurs cotranslationally and the complex associates with the Sec61 complex at the channel-forming translocon complex that mediates protein translocation across the endoplasmic reticulum (ER). All subunits are required for a maximal enzyme activity.</text>
</comment>
<dbReference type="Proteomes" id="UP000001514">
    <property type="component" value="Unassembled WGS sequence"/>
</dbReference>
<dbReference type="KEGG" id="smo:SELMODRAFT_141036"/>
<sequence>MAVAISSPVPEGLYPLLTILFLTVGLVLTASFFIYEITTSSLSRSFPREILTGGASSIFLGLGALFLLLSTGVYV</sequence>
<evidence type="ECO:0000256" key="4">
    <source>
        <dbReference type="ARBA" id="ARBA00022989"/>
    </source>
</evidence>